<evidence type="ECO:0000313" key="1">
    <source>
        <dbReference type="EMBL" id="CAB3232940.1"/>
    </source>
</evidence>
<name>A0A8S0ZJU4_ARCPL</name>
<dbReference type="Proteomes" id="UP000494256">
    <property type="component" value="Unassembled WGS sequence"/>
</dbReference>
<protein>
    <submittedName>
        <fullName evidence="1">Uncharacterized protein</fullName>
    </submittedName>
</protein>
<gene>
    <name evidence="1" type="ORF">APLA_LOCUS5951</name>
</gene>
<comment type="caution">
    <text evidence="1">The sequence shown here is derived from an EMBL/GenBank/DDBJ whole genome shotgun (WGS) entry which is preliminary data.</text>
</comment>
<organism evidence="1 2">
    <name type="scientific">Arctia plantaginis</name>
    <name type="common">Wood tiger moth</name>
    <name type="synonym">Phalaena plantaginis</name>
    <dbReference type="NCBI Taxonomy" id="874455"/>
    <lineage>
        <taxon>Eukaryota</taxon>
        <taxon>Metazoa</taxon>
        <taxon>Ecdysozoa</taxon>
        <taxon>Arthropoda</taxon>
        <taxon>Hexapoda</taxon>
        <taxon>Insecta</taxon>
        <taxon>Pterygota</taxon>
        <taxon>Neoptera</taxon>
        <taxon>Endopterygota</taxon>
        <taxon>Lepidoptera</taxon>
        <taxon>Glossata</taxon>
        <taxon>Ditrysia</taxon>
        <taxon>Noctuoidea</taxon>
        <taxon>Erebidae</taxon>
        <taxon>Arctiinae</taxon>
        <taxon>Arctia</taxon>
    </lineage>
</organism>
<accession>A0A8S0ZJU4</accession>
<dbReference type="EMBL" id="CADEBD010000292">
    <property type="protein sequence ID" value="CAB3232940.1"/>
    <property type="molecule type" value="Genomic_DNA"/>
</dbReference>
<reference evidence="1 2" key="1">
    <citation type="submission" date="2020-04" db="EMBL/GenBank/DDBJ databases">
        <authorList>
            <person name="Wallbank WR R."/>
            <person name="Pardo Diaz C."/>
            <person name="Kozak K."/>
            <person name="Martin S."/>
            <person name="Jiggins C."/>
            <person name="Moest M."/>
            <person name="Warren A I."/>
            <person name="Byers J.R.P. K."/>
            <person name="Montejo-Kovacevich G."/>
            <person name="Yen C E."/>
        </authorList>
    </citation>
    <scope>NUCLEOTIDE SEQUENCE [LARGE SCALE GENOMIC DNA]</scope>
</reference>
<sequence>MVIDTKDVNPDLENMEGSNKTPCQCLRKDLCKEGVKNPTAIESKPVNFEASKQSNTSPVSKDYYNIPVNKCPPKLHSNYCIRENNDFKPLLDAPIEIPTRLEQENSYKFVSRLVRTPTEIQNERDVTPDGNPSLTKREAKSLIFESMAQSISSYGMDLDMNSSLLYFIS</sequence>
<dbReference type="OrthoDB" id="10345279at2759"/>
<evidence type="ECO:0000313" key="2">
    <source>
        <dbReference type="Proteomes" id="UP000494256"/>
    </source>
</evidence>
<dbReference type="AlphaFoldDB" id="A0A8S0ZJU4"/>
<proteinExistence type="predicted"/>